<name>A0ABQ0GGS2_9PEZI</name>
<dbReference type="EMBL" id="BAAFSV010000003">
    <property type="protein sequence ID" value="GAB1316770.1"/>
    <property type="molecule type" value="Genomic_DNA"/>
</dbReference>
<keyword evidence="3" id="KW-1185">Reference proteome</keyword>
<comment type="caution">
    <text evidence="2">The sequence shown here is derived from an EMBL/GenBank/DDBJ whole genome shotgun (WGS) entry which is preliminary data.</text>
</comment>
<sequence>MALDLGTVLAVVEVVNKAIEIYQRIESLPQQMTQLGGRMERLNKFLVRLELFVKRNPAKASSSLYSGQIEDLGKLLDGIKDNATKVYDLFERYQKGILSRSMDLEFRAKWLSHLWFSLIDNSPEKIQAIMDEIEYDRDLLRDYMSLMAIDRPPEPTPTSRAGKAGPGRQPSPAPSPSLVRPKRDYKVLFVDPYNTERSVVAEALLKLFGRRTLKAGGEWRIAEVQSAGFFVRNMSDCVDVIDCLQYSFKSFKKEWRPGNQRAVQTALAAVFDNKWYDYPFKQAIGDEITARHSRGLRKDMFGRFDFIVVFTGREHDNMIKLKEALGKNAAIPRGKGRVLQLGTFLSRDRATVQGILYPKMNPDGSQNRDNWNGKVAEIKTALKEFLKREMQWTPPHDNDVVTKDRTPP</sequence>
<feature type="region of interest" description="Disordered" evidence="1">
    <location>
        <begin position="149"/>
        <end position="179"/>
    </location>
</feature>
<accession>A0ABQ0GGS2</accession>
<evidence type="ECO:0000313" key="2">
    <source>
        <dbReference type="EMBL" id="GAB1316770.1"/>
    </source>
</evidence>
<gene>
    <name evidence="2" type="ORF">MFIFM68171_06980</name>
</gene>
<proteinExistence type="predicted"/>
<dbReference type="Proteomes" id="UP001628179">
    <property type="component" value="Unassembled WGS sequence"/>
</dbReference>
<evidence type="ECO:0000256" key="1">
    <source>
        <dbReference type="SAM" id="MobiDB-lite"/>
    </source>
</evidence>
<organism evidence="2 3">
    <name type="scientific">Madurella fahalii</name>
    <dbReference type="NCBI Taxonomy" id="1157608"/>
    <lineage>
        <taxon>Eukaryota</taxon>
        <taxon>Fungi</taxon>
        <taxon>Dikarya</taxon>
        <taxon>Ascomycota</taxon>
        <taxon>Pezizomycotina</taxon>
        <taxon>Sordariomycetes</taxon>
        <taxon>Sordariomycetidae</taxon>
        <taxon>Sordariales</taxon>
        <taxon>Sordariales incertae sedis</taxon>
        <taxon>Madurella</taxon>
    </lineage>
</organism>
<dbReference type="RefSeq" id="XP_070918501.1">
    <property type="nucleotide sequence ID" value="XM_071062400.1"/>
</dbReference>
<evidence type="ECO:0000313" key="3">
    <source>
        <dbReference type="Proteomes" id="UP001628179"/>
    </source>
</evidence>
<dbReference type="GeneID" id="98177723"/>
<dbReference type="Gene3D" id="3.40.50.2300">
    <property type="match status" value="1"/>
</dbReference>
<reference evidence="2 3" key="1">
    <citation type="submission" date="2024-09" db="EMBL/GenBank/DDBJ databases">
        <title>Itraconazole resistance in Madurella fahalii resulting from another homologue of gene encoding cytochrome P450 14-alpha sterol demethylase (CYP51).</title>
        <authorList>
            <person name="Yoshioka I."/>
            <person name="Fahal A.H."/>
            <person name="Kaneko S."/>
            <person name="Yaguchi T."/>
        </authorList>
    </citation>
    <scope>NUCLEOTIDE SEQUENCE [LARGE SCALE GENOMIC DNA]</scope>
    <source>
        <strain evidence="2 3">IFM 68171</strain>
    </source>
</reference>
<protein>
    <submittedName>
        <fullName evidence="2">Uncharacterized protein</fullName>
    </submittedName>
</protein>